<organism evidence="5 6">
    <name type="scientific">Paractinoplanes bogorensis</name>
    <dbReference type="NCBI Taxonomy" id="1610840"/>
    <lineage>
        <taxon>Bacteria</taxon>
        <taxon>Bacillati</taxon>
        <taxon>Actinomycetota</taxon>
        <taxon>Actinomycetes</taxon>
        <taxon>Micromonosporales</taxon>
        <taxon>Micromonosporaceae</taxon>
        <taxon>Paractinoplanes</taxon>
    </lineage>
</organism>
<evidence type="ECO:0000256" key="1">
    <source>
        <dbReference type="ARBA" id="ARBA00006754"/>
    </source>
</evidence>
<feature type="domain" description="CdaR GGDEF-like" evidence="4">
    <location>
        <begin position="153"/>
        <end position="260"/>
    </location>
</feature>
<comment type="caution">
    <text evidence="5">The sequence shown here is derived from an EMBL/GenBank/DDBJ whole genome shotgun (WGS) entry which is preliminary data.</text>
</comment>
<evidence type="ECO:0000313" key="6">
    <source>
        <dbReference type="Proteomes" id="UP001519654"/>
    </source>
</evidence>
<sequence length="371" mass="40163">MNDLAQVLVTDVWRQLPGYDEDRMDLADLAGAITPNVRTMLLCVAEHRRPAPEELTTAAELGERRAIQGVPIEAVVTSWHRAEREVFSWLATVAAPLTPDEHRQVTRDLAAAIDLMTTTSTEAYRRARTEVAAHLEQMATDLVSRLTGGELLDPAVIEDRAKLIGVAVQGEHRALAVRGSALLPRAQRLVLDALRPLLHSRTVVGTRDDVAVIVTPEVPGLIAALTRVVRRENMVIGVGLPRPRFGEVAGSCREAMAAAEAGRRTGNAGVVEFAAVAADVLLLENPLDAGQVVRSALGPILAKPALVDTLRVYLHNGLSTRATAVALRLHENTVTYRLRQITEALDADAPAALVRADILMALRFRELDGPR</sequence>
<dbReference type="Pfam" id="PF17853">
    <property type="entry name" value="GGDEF_2"/>
    <property type="match status" value="1"/>
</dbReference>
<name>A0ABS5YMT8_9ACTN</name>
<dbReference type="Proteomes" id="UP001519654">
    <property type="component" value="Unassembled WGS sequence"/>
</dbReference>
<evidence type="ECO:0000259" key="2">
    <source>
        <dbReference type="Pfam" id="PF13556"/>
    </source>
</evidence>
<feature type="domain" description="PucR C-terminal helix-turn-helix" evidence="2">
    <location>
        <begin position="306"/>
        <end position="363"/>
    </location>
</feature>
<evidence type="ECO:0000259" key="3">
    <source>
        <dbReference type="Pfam" id="PF14361"/>
    </source>
</evidence>
<evidence type="ECO:0000259" key="4">
    <source>
        <dbReference type="Pfam" id="PF17853"/>
    </source>
</evidence>
<dbReference type="InterPro" id="IPR041522">
    <property type="entry name" value="CdaR_GGDEF"/>
</dbReference>
<dbReference type="PANTHER" id="PTHR33744">
    <property type="entry name" value="CARBOHYDRATE DIACID REGULATOR"/>
    <property type="match status" value="1"/>
</dbReference>
<gene>
    <name evidence="5" type="ORF">KOI35_14880</name>
</gene>
<feature type="domain" description="RsbT co-antagonist protein RsbRD N-terminal" evidence="3">
    <location>
        <begin position="3"/>
        <end position="137"/>
    </location>
</feature>
<accession>A0ABS5YMT8</accession>
<dbReference type="EMBL" id="JAHKKG010000004">
    <property type="protein sequence ID" value="MBU2664784.1"/>
    <property type="molecule type" value="Genomic_DNA"/>
</dbReference>
<dbReference type="InterPro" id="IPR042070">
    <property type="entry name" value="PucR_C-HTH_sf"/>
</dbReference>
<dbReference type="Pfam" id="PF14361">
    <property type="entry name" value="RsbRD_N"/>
    <property type="match status" value="1"/>
</dbReference>
<evidence type="ECO:0000313" key="5">
    <source>
        <dbReference type="EMBL" id="MBU2664784.1"/>
    </source>
</evidence>
<proteinExistence type="inferred from homology"/>
<dbReference type="PANTHER" id="PTHR33744:SF7">
    <property type="entry name" value="PUCR FAMILY TRANSCRIPTIONAL REGULATOR"/>
    <property type="match status" value="1"/>
</dbReference>
<reference evidence="5 6" key="1">
    <citation type="submission" date="2021-06" db="EMBL/GenBank/DDBJ databases">
        <title>Actinoplanes lichenicola sp. nov., and Actinoplanes ovalisporus sp. nov., isolated from lichen in Thailand.</title>
        <authorList>
            <person name="Saeng-In P."/>
            <person name="Kanchanasin P."/>
            <person name="Yuki M."/>
            <person name="Kudo T."/>
            <person name="Ohkuma M."/>
            <person name="Phongsopitanun W."/>
            <person name="Tanasupawat S."/>
        </authorList>
    </citation>
    <scope>NUCLEOTIDE SEQUENCE [LARGE SCALE GENOMIC DNA]</scope>
    <source>
        <strain evidence="5 6">NBRC 110975</strain>
    </source>
</reference>
<keyword evidence="6" id="KW-1185">Reference proteome</keyword>
<dbReference type="InterPro" id="IPR025751">
    <property type="entry name" value="RsbRD_N_dom"/>
</dbReference>
<dbReference type="Pfam" id="PF13556">
    <property type="entry name" value="HTH_30"/>
    <property type="match status" value="1"/>
</dbReference>
<protein>
    <submittedName>
        <fullName evidence="5">Helix-turn-helix domain-containing protein</fullName>
    </submittedName>
</protein>
<dbReference type="InterPro" id="IPR025736">
    <property type="entry name" value="PucR_C-HTH_dom"/>
</dbReference>
<comment type="similarity">
    <text evidence="1">Belongs to the CdaR family.</text>
</comment>
<dbReference type="Gene3D" id="1.10.10.2840">
    <property type="entry name" value="PucR C-terminal helix-turn-helix domain"/>
    <property type="match status" value="1"/>
</dbReference>
<dbReference type="RefSeq" id="WP_215787703.1">
    <property type="nucleotide sequence ID" value="NZ_JAHKKG010000004.1"/>
</dbReference>
<dbReference type="InterPro" id="IPR051448">
    <property type="entry name" value="CdaR-like_regulators"/>
</dbReference>